<dbReference type="InterPro" id="IPR014044">
    <property type="entry name" value="CAP_dom"/>
</dbReference>
<dbReference type="SUPFAM" id="SSF55797">
    <property type="entry name" value="PR-1-like"/>
    <property type="match status" value="1"/>
</dbReference>
<dbReference type="AlphaFoldDB" id="A0A2G9TWZ0"/>
<dbReference type="Pfam" id="PF00188">
    <property type="entry name" value="CAP"/>
    <property type="match status" value="1"/>
</dbReference>
<dbReference type="EMBL" id="KZ352115">
    <property type="protein sequence ID" value="PIO62435.1"/>
    <property type="molecule type" value="Genomic_DNA"/>
</dbReference>
<organism evidence="2 3">
    <name type="scientific">Teladorsagia circumcincta</name>
    <name type="common">Brown stomach worm</name>
    <name type="synonym">Ostertagia circumcincta</name>
    <dbReference type="NCBI Taxonomy" id="45464"/>
    <lineage>
        <taxon>Eukaryota</taxon>
        <taxon>Metazoa</taxon>
        <taxon>Ecdysozoa</taxon>
        <taxon>Nematoda</taxon>
        <taxon>Chromadorea</taxon>
        <taxon>Rhabditida</taxon>
        <taxon>Rhabditina</taxon>
        <taxon>Rhabditomorpha</taxon>
        <taxon>Strongyloidea</taxon>
        <taxon>Trichostrongylidae</taxon>
        <taxon>Teladorsagia</taxon>
    </lineage>
</organism>
<keyword evidence="3" id="KW-1185">Reference proteome</keyword>
<accession>A0A2G9TWZ0</accession>
<evidence type="ECO:0000313" key="3">
    <source>
        <dbReference type="Proteomes" id="UP000230423"/>
    </source>
</evidence>
<sequence>MVFAYWMQNWVANHMTKMVWGNNKHIGCATQRCNGFYFTSCLYRNQLIPSNRVEVEEWSENSVRRFEDGLEDNMSKTQVMVSRAMKLAREAPETEESYAHLGGKLNVTNDIASKINRRKRATWATFGREVIYWPEAFGLRPRYSRHRCCQRYHQILTREQDNH</sequence>
<name>A0A2G9TWZ0_TELCI</name>
<dbReference type="Gene3D" id="3.40.33.10">
    <property type="entry name" value="CAP"/>
    <property type="match status" value="1"/>
</dbReference>
<protein>
    <recommendedName>
        <fullName evidence="1">SCP domain-containing protein</fullName>
    </recommendedName>
</protein>
<proteinExistence type="predicted"/>
<gene>
    <name evidence="2" type="ORF">TELCIR_16002</name>
</gene>
<feature type="domain" description="SCP" evidence="1">
    <location>
        <begin position="12"/>
        <end position="43"/>
    </location>
</feature>
<evidence type="ECO:0000259" key="1">
    <source>
        <dbReference type="Pfam" id="PF00188"/>
    </source>
</evidence>
<evidence type="ECO:0000313" key="2">
    <source>
        <dbReference type="EMBL" id="PIO62435.1"/>
    </source>
</evidence>
<dbReference type="Proteomes" id="UP000230423">
    <property type="component" value="Unassembled WGS sequence"/>
</dbReference>
<reference evidence="2 3" key="1">
    <citation type="submission" date="2015-09" db="EMBL/GenBank/DDBJ databases">
        <title>Draft genome of the parasitic nematode Teladorsagia circumcincta isolate WARC Sus (inbred).</title>
        <authorList>
            <person name="Mitreva M."/>
        </authorList>
    </citation>
    <scope>NUCLEOTIDE SEQUENCE [LARGE SCALE GENOMIC DNA]</scope>
    <source>
        <strain evidence="2 3">S</strain>
    </source>
</reference>
<dbReference type="InterPro" id="IPR035940">
    <property type="entry name" value="CAP_sf"/>
</dbReference>